<gene>
    <name evidence="1" type="ORF">TREVI0001_0233</name>
</gene>
<dbReference type="STRING" id="596324.TREVI0001_0233"/>
<dbReference type="AlphaFoldDB" id="C8PTZ0"/>
<evidence type="ECO:0008006" key="3">
    <source>
        <dbReference type="Google" id="ProtNLM"/>
    </source>
</evidence>
<proteinExistence type="predicted"/>
<dbReference type="Proteomes" id="UP000004509">
    <property type="component" value="Unassembled WGS sequence"/>
</dbReference>
<protein>
    <recommendedName>
        <fullName evidence="3">Methyltransferase</fullName>
    </recommendedName>
</protein>
<dbReference type="EMBL" id="ACYH01000073">
    <property type="protein sequence ID" value="EEV19129.1"/>
    <property type="molecule type" value="Genomic_DNA"/>
</dbReference>
<accession>C8PTZ0</accession>
<sequence length="52" mass="6013">MNSYQDANSAVIDRWVAEGWEWGKPIDHQTYLQAQNGQWSVLLTPTKPVPRE</sequence>
<name>C8PTZ0_9SPIR</name>
<dbReference type="eggNOG" id="COG2226">
    <property type="taxonomic scope" value="Bacteria"/>
</dbReference>
<comment type="caution">
    <text evidence="1">The sequence shown here is derived from an EMBL/GenBank/DDBJ whole genome shotgun (WGS) entry which is preliminary data.</text>
</comment>
<evidence type="ECO:0000313" key="1">
    <source>
        <dbReference type="EMBL" id="EEV19129.1"/>
    </source>
</evidence>
<reference evidence="1 2" key="1">
    <citation type="submission" date="2009-07" db="EMBL/GenBank/DDBJ databases">
        <authorList>
            <person name="Madupu R."/>
            <person name="Sebastian Y."/>
            <person name="Durkin A.S."/>
            <person name="Torralba M."/>
            <person name="Methe B."/>
            <person name="Sutton G.G."/>
            <person name="Strausberg R.L."/>
            <person name="Nelson K.E."/>
        </authorList>
    </citation>
    <scope>NUCLEOTIDE SEQUENCE [LARGE SCALE GENOMIC DNA]</scope>
    <source>
        <strain evidence="1 2">ATCC 35580</strain>
    </source>
</reference>
<dbReference type="RefSeq" id="WP_006190382.1">
    <property type="nucleotide sequence ID" value="NZ_ACYH01000073.1"/>
</dbReference>
<evidence type="ECO:0000313" key="2">
    <source>
        <dbReference type="Proteomes" id="UP000004509"/>
    </source>
</evidence>
<organism evidence="1 2">
    <name type="scientific">Treponema vincentii ATCC 35580</name>
    <dbReference type="NCBI Taxonomy" id="596324"/>
    <lineage>
        <taxon>Bacteria</taxon>
        <taxon>Pseudomonadati</taxon>
        <taxon>Spirochaetota</taxon>
        <taxon>Spirochaetia</taxon>
        <taxon>Spirochaetales</taxon>
        <taxon>Treponemataceae</taxon>
        <taxon>Treponema</taxon>
    </lineage>
</organism>